<proteinExistence type="predicted"/>
<feature type="domain" description="Transcription activator GCR1-like" evidence="1">
    <location>
        <begin position="65"/>
        <end position="101"/>
    </location>
</feature>
<protein>
    <recommendedName>
        <fullName evidence="1">Transcription activator GCR1-like domain-containing protein</fullName>
    </recommendedName>
</protein>
<name>A0A9P5MP63_9AGAM</name>
<gene>
    <name evidence="2" type="ORF">DFH94DRAFT_772067</name>
</gene>
<evidence type="ECO:0000313" key="2">
    <source>
        <dbReference type="EMBL" id="KAF8470275.1"/>
    </source>
</evidence>
<keyword evidence="3" id="KW-1185">Reference proteome</keyword>
<dbReference type="InterPro" id="IPR022210">
    <property type="entry name" value="TF_GCR1-like"/>
</dbReference>
<dbReference type="OrthoDB" id="3046224at2759"/>
<dbReference type="EMBL" id="WHVB01000026">
    <property type="protein sequence ID" value="KAF8470275.1"/>
    <property type="molecule type" value="Genomic_DNA"/>
</dbReference>
<organism evidence="2 3">
    <name type="scientific">Russula ochroleuca</name>
    <dbReference type="NCBI Taxonomy" id="152965"/>
    <lineage>
        <taxon>Eukaryota</taxon>
        <taxon>Fungi</taxon>
        <taxon>Dikarya</taxon>
        <taxon>Basidiomycota</taxon>
        <taxon>Agaricomycotina</taxon>
        <taxon>Agaricomycetes</taxon>
        <taxon>Russulales</taxon>
        <taxon>Russulaceae</taxon>
        <taxon>Russula</taxon>
    </lineage>
</organism>
<evidence type="ECO:0000259" key="1">
    <source>
        <dbReference type="Pfam" id="PF12550"/>
    </source>
</evidence>
<accession>A0A9P5MP63</accession>
<dbReference type="Pfam" id="PF12550">
    <property type="entry name" value="GCR1_C"/>
    <property type="match status" value="1"/>
</dbReference>
<sequence length="112" mass="12999">MSTVPALPPLKSTPPLLSLDPHIASLQHSNWNTLVAKYGEQRLRHHSTWSWEHQEFLPFYAFQPVNSICEIWEEWSRGINGFLSTRELEEGWSARWRRNNSGLKTENGGAKR</sequence>
<comment type="caution">
    <text evidence="2">The sequence shown here is derived from an EMBL/GenBank/DDBJ whole genome shotgun (WGS) entry which is preliminary data.</text>
</comment>
<dbReference type="Proteomes" id="UP000759537">
    <property type="component" value="Unassembled WGS sequence"/>
</dbReference>
<reference evidence="2" key="2">
    <citation type="journal article" date="2020" name="Nat. Commun.">
        <title>Large-scale genome sequencing of mycorrhizal fungi provides insights into the early evolution of symbiotic traits.</title>
        <authorList>
            <person name="Miyauchi S."/>
            <person name="Kiss E."/>
            <person name="Kuo A."/>
            <person name="Drula E."/>
            <person name="Kohler A."/>
            <person name="Sanchez-Garcia M."/>
            <person name="Morin E."/>
            <person name="Andreopoulos B."/>
            <person name="Barry K.W."/>
            <person name="Bonito G."/>
            <person name="Buee M."/>
            <person name="Carver A."/>
            <person name="Chen C."/>
            <person name="Cichocki N."/>
            <person name="Clum A."/>
            <person name="Culley D."/>
            <person name="Crous P.W."/>
            <person name="Fauchery L."/>
            <person name="Girlanda M."/>
            <person name="Hayes R.D."/>
            <person name="Keri Z."/>
            <person name="LaButti K."/>
            <person name="Lipzen A."/>
            <person name="Lombard V."/>
            <person name="Magnuson J."/>
            <person name="Maillard F."/>
            <person name="Murat C."/>
            <person name="Nolan M."/>
            <person name="Ohm R.A."/>
            <person name="Pangilinan J."/>
            <person name="Pereira M.F."/>
            <person name="Perotto S."/>
            <person name="Peter M."/>
            <person name="Pfister S."/>
            <person name="Riley R."/>
            <person name="Sitrit Y."/>
            <person name="Stielow J.B."/>
            <person name="Szollosi G."/>
            <person name="Zifcakova L."/>
            <person name="Stursova M."/>
            <person name="Spatafora J.W."/>
            <person name="Tedersoo L."/>
            <person name="Vaario L.M."/>
            <person name="Yamada A."/>
            <person name="Yan M."/>
            <person name="Wang P."/>
            <person name="Xu J."/>
            <person name="Bruns T."/>
            <person name="Baldrian P."/>
            <person name="Vilgalys R."/>
            <person name="Dunand C."/>
            <person name="Henrissat B."/>
            <person name="Grigoriev I.V."/>
            <person name="Hibbett D."/>
            <person name="Nagy L.G."/>
            <person name="Martin F.M."/>
        </authorList>
    </citation>
    <scope>NUCLEOTIDE SEQUENCE</scope>
    <source>
        <strain evidence="2">Prilba</strain>
    </source>
</reference>
<dbReference type="AlphaFoldDB" id="A0A9P5MP63"/>
<reference evidence="2" key="1">
    <citation type="submission" date="2019-10" db="EMBL/GenBank/DDBJ databases">
        <authorList>
            <consortium name="DOE Joint Genome Institute"/>
            <person name="Kuo A."/>
            <person name="Miyauchi S."/>
            <person name="Kiss E."/>
            <person name="Drula E."/>
            <person name="Kohler A."/>
            <person name="Sanchez-Garcia M."/>
            <person name="Andreopoulos B."/>
            <person name="Barry K.W."/>
            <person name="Bonito G."/>
            <person name="Buee M."/>
            <person name="Carver A."/>
            <person name="Chen C."/>
            <person name="Cichocki N."/>
            <person name="Clum A."/>
            <person name="Culley D."/>
            <person name="Crous P.W."/>
            <person name="Fauchery L."/>
            <person name="Girlanda M."/>
            <person name="Hayes R."/>
            <person name="Keri Z."/>
            <person name="LaButti K."/>
            <person name="Lipzen A."/>
            <person name="Lombard V."/>
            <person name="Magnuson J."/>
            <person name="Maillard F."/>
            <person name="Morin E."/>
            <person name="Murat C."/>
            <person name="Nolan M."/>
            <person name="Ohm R."/>
            <person name="Pangilinan J."/>
            <person name="Pereira M."/>
            <person name="Perotto S."/>
            <person name="Peter M."/>
            <person name="Riley R."/>
            <person name="Sitrit Y."/>
            <person name="Stielow B."/>
            <person name="Szollosi G."/>
            <person name="Zifcakova L."/>
            <person name="Stursova M."/>
            <person name="Spatafora J.W."/>
            <person name="Tedersoo L."/>
            <person name="Vaario L.-M."/>
            <person name="Yamada A."/>
            <person name="Yan M."/>
            <person name="Wang P."/>
            <person name="Xu J."/>
            <person name="Bruns T."/>
            <person name="Baldrian P."/>
            <person name="Vilgalys R."/>
            <person name="Henrissat B."/>
            <person name="Grigoriev I.V."/>
            <person name="Hibbett D."/>
            <person name="Nagy L.G."/>
            <person name="Martin F.M."/>
        </authorList>
    </citation>
    <scope>NUCLEOTIDE SEQUENCE</scope>
    <source>
        <strain evidence="2">Prilba</strain>
    </source>
</reference>
<evidence type="ECO:0000313" key="3">
    <source>
        <dbReference type="Proteomes" id="UP000759537"/>
    </source>
</evidence>